<evidence type="ECO:0000256" key="1">
    <source>
        <dbReference type="SAM" id="MobiDB-lite"/>
    </source>
</evidence>
<dbReference type="Proteomes" id="UP000182160">
    <property type="component" value="Unassembled WGS sequence"/>
</dbReference>
<feature type="region of interest" description="Disordered" evidence="1">
    <location>
        <begin position="55"/>
        <end position="96"/>
    </location>
</feature>
<name>A0A1H8HW20_9RHOB</name>
<feature type="chain" id="PRO_5010158552" evidence="2">
    <location>
        <begin position="23"/>
        <end position="187"/>
    </location>
</feature>
<evidence type="ECO:0000313" key="4">
    <source>
        <dbReference type="Proteomes" id="UP000182160"/>
    </source>
</evidence>
<dbReference type="RefSeq" id="WP_074788015.1">
    <property type="nucleotide sequence ID" value="NZ_FOBO01000021.1"/>
</dbReference>
<feature type="signal peptide" evidence="2">
    <location>
        <begin position="1"/>
        <end position="22"/>
    </location>
</feature>
<reference evidence="3 4" key="1">
    <citation type="submission" date="2016-10" db="EMBL/GenBank/DDBJ databases">
        <authorList>
            <person name="de Groot N.N."/>
        </authorList>
    </citation>
    <scope>NUCLEOTIDE SEQUENCE [LARGE SCALE GENOMIC DNA]</scope>
    <source>
        <strain evidence="3 4">DSM 11457</strain>
    </source>
</reference>
<sequence>MKILSGCASLLAAIIIAFPAGAADEALDLEEAQFDQATAIPLMYSMEDLADAAPLDEPVPLPTSIPGASDHERRRPNLGAGVDAKSPGVPALPRPSSNNLGLSGAFDITDTFALMSGYGIVDAKDRSQDRAQLGVRFAPSSQSSFTASIEFSDPKQLNFTESDMVLNIGAEFTFGAPRAKKSGGRWR</sequence>
<protein>
    <submittedName>
        <fullName evidence="3">Uncharacterized protein</fullName>
    </submittedName>
</protein>
<accession>A0A1H8HW20</accession>
<proteinExistence type="predicted"/>
<dbReference type="AlphaFoldDB" id="A0A1H8HW20"/>
<gene>
    <name evidence="3" type="ORF">SAMN04488077_12156</name>
</gene>
<evidence type="ECO:0000256" key="2">
    <source>
        <dbReference type="SAM" id="SignalP"/>
    </source>
</evidence>
<keyword evidence="2" id="KW-0732">Signal</keyword>
<dbReference type="EMBL" id="FOBO01000021">
    <property type="protein sequence ID" value="SEN60227.1"/>
    <property type="molecule type" value="Genomic_DNA"/>
</dbReference>
<organism evidence="3 4">
    <name type="scientific">Roseovarius tolerans</name>
    <dbReference type="NCBI Taxonomy" id="74031"/>
    <lineage>
        <taxon>Bacteria</taxon>
        <taxon>Pseudomonadati</taxon>
        <taxon>Pseudomonadota</taxon>
        <taxon>Alphaproteobacteria</taxon>
        <taxon>Rhodobacterales</taxon>
        <taxon>Roseobacteraceae</taxon>
        <taxon>Roseovarius</taxon>
    </lineage>
</organism>
<evidence type="ECO:0000313" key="3">
    <source>
        <dbReference type="EMBL" id="SEN60227.1"/>
    </source>
</evidence>